<proteinExistence type="predicted"/>
<gene>
    <name evidence="2" type="ORF">OG442_23865</name>
</gene>
<feature type="compositionally biased region" description="Basic and acidic residues" evidence="1">
    <location>
        <begin position="385"/>
        <end position="406"/>
    </location>
</feature>
<evidence type="ECO:0008006" key="4">
    <source>
        <dbReference type="Google" id="ProtNLM"/>
    </source>
</evidence>
<protein>
    <recommendedName>
        <fullName evidence="4">Transposase</fullName>
    </recommendedName>
</protein>
<dbReference type="RefSeq" id="WP_329077955.1">
    <property type="nucleotide sequence ID" value="NZ_CP109389.1"/>
</dbReference>
<dbReference type="Proteomes" id="UP001432209">
    <property type="component" value="Chromosome"/>
</dbReference>
<sequence length="406" mass="45029">MPKTRREYTDAQKGQILRDFIASGKSQSAYARDNKNVDAARLSEWARDAERYGVDAETLKKFKGRIRVPKNEIKKIIDEWVADPLERSVTDFALARAEPIAPRTMLDWLKNSARFGVSQKTVDATKVERKGRVAPAVQLTDEEKRNHILAFMNQKDPVAEYARRQHLGHSTFHYWLREAESFGLSQDLVDLAVQNRTEAYAHGSRQTDRLLLHPDGPPPLDAPEPAGAYGYSGTAVAGPSHQDEEVWRQDLDFSGGRGIPPQEYSPEDTFAYPSNTAVSSYMLPSGFSQPQAYEASWDQPSGGQGIPPQEYSPEDAFAYSSNTAVSSYMLPSGFSGTQAYEASWDQSAQAGGYAQFMQAAAPGQLSASHFPLPDARASQQYEPPRVSRHDAATDATKKGESSRHRH</sequence>
<feature type="region of interest" description="Disordered" evidence="1">
    <location>
        <begin position="292"/>
        <end position="313"/>
    </location>
</feature>
<organism evidence="2 3">
    <name type="scientific">Streptomyces niveus</name>
    <name type="common">Streptomyces spheroides</name>
    <dbReference type="NCBI Taxonomy" id="193462"/>
    <lineage>
        <taxon>Bacteria</taxon>
        <taxon>Bacillati</taxon>
        <taxon>Actinomycetota</taxon>
        <taxon>Actinomycetes</taxon>
        <taxon>Kitasatosporales</taxon>
        <taxon>Streptomycetaceae</taxon>
        <taxon>Streptomyces</taxon>
    </lineage>
</organism>
<evidence type="ECO:0000313" key="3">
    <source>
        <dbReference type="Proteomes" id="UP001432209"/>
    </source>
</evidence>
<feature type="region of interest" description="Disordered" evidence="1">
    <location>
        <begin position="365"/>
        <end position="406"/>
    </location>
</feature>
<reference evidence="2" key="1">
    <citation type="submission" date="2022-10" db="EMBL/GenBank/DDBJ databases">
        <title>The complete genomes of actinobacterial strains from the NBC collection.</title>
        <authorList>
            <person name="Joergensen T.S."/>
            <person name="Alvarez Arevalo M."/>
            <person name="Sterndorff E.B."/>
            <person name="Faurdal D."/>
            <person name="Vuksanovic O."/>
            <person name="Mourched A.-S."/>
            <person name="Charusanti P."/>
            <person name="Shaw S."/>
            <person name="Blin K."/>
            <person name="Weber T."/>
        </authorList>
    </citation>
    <scope>NUCLEOTIDE SEQUENCE</scope>
    <source>
        <strain evidence="2">NBC_01432</strain>
    </source>
</reference>
<evidence type="ECO:0000256" key="1">
    <source>
        <dbReference type="SAM" id="MobiDB-lite"/>
    </source>
</evidence>
<dbReference type="EMBL" id="CP109495">
    <property type="protein sequence ID" value="WUX54347.1"/>
    <property type="molecule type" value="Genomic_DNA"/>
</dbReference>
<name>A0ABZ2AC07_STRNV</name>
<keyword evidence="3" id="KW-1185">Reference proteome</keyword>
<accession>A0ABZ2AC07</accession>
<evidence type="ECO:0000313" key="2">
    <source>
        <dbReference type="EMBL" id="WUX54347.1"/>
    </source>
</evidence>